<dbReference type="InterPro" id="IPR050746">
    <property type="entry name" value="DAACS"/>
</dbReference>
<dbReference type="PANTHER" id="PTHR11958">
    <property type="entry name" value="SODIUM/DICARBOXYLATE SYMPORTER-RELATED"/>
    <property type="match status" value="1"/>
</dbReference>
<keyword evidence="5 7" id="KW-1133">Transmembrane helix</keyword>
<keyword evidence="6 7" id="KW-0472">Membrane</keyword>
<feature type="transmembrane region" description="Helical" evidence="7">
    <location>
        <begin position="126"/>
        <end position="152"/>
    </location>
</feature>
<keyword evidence="9" id="KW-1185">Reference proteome</keyword>
<dbReference type="GO" id="GO:0005313">
    <property type="term" value="F:L-glutamate transmembrane transporter activity"/>
    <property type="evidence" value="ECO:0007669"/>
    <property type="project" value="TreeGrafter"/>
</dbReference>
<dbReference type="AlphaFoldDB" id="A0A915N2E0"/>
<feature type="transmembrane region" description="Helical" evidence="7">
    <location>
        <begin position="33"/>
        <end position="52"/>
    </location>
</feature>
<accession>A0A915N2E0</accession>
<evidence type="ECO:0000259" key="8">
    <source>
        <dbReference type="SMART" id="SM00329"/>
    </source>
</evidence>
<dbReference type="Pfam" id="PF00375">
    <property type="entry name" value="SDF"/>
    <property type="match status" value="1"/>
</dbReference>
<evidence type="ECO:0000256" key="5">
    <source>
        <dbReference type="ARBA" id="ARBA00022989"/>
    </source>
</evidence>
<name>A0A915N2E0_MELJA</name>
<protein>
    <recommendedName>
        <fullName evidence="7">Amino acid transporter</fullName>
    </recommendedName>
</protein>
<dbReference type="InterPro" id="IPR001991">
    <property type="entry name" value="Na-dicarboxylate_symporter"/>
</dbReference>
<sequence>MTNNHSQIIRRITRRSNIRRVFQRLIKIFKTHLLLSLTISSVFVGLIIGFAFRGMNLNQESVRLINFPAQMDAKESGQMSLFTVGYYAVIMQLVGIFMWLTPLGIVSLISGNLLELTNLSDTAAILLLYVFTVLSSLFIHTFLTMPLIYFLFTRKNPLKVAKGMLQALVTAFGTASGGAALDGNALYEAVAVIFIAQLNNVTLTLTEVITVSFIATIASLGLNSVPAGLVSIFVILSTVGLPVKDIPLVITADWLLDRIRTSINVLGDAFVASTVNLITPDTFTWRMSKMHLRSNGNFEARLNGALLLPSVPIQGQFESLLGHLSLSISVKMFSQGTIMIKSFGEISFNGIGETPFFAPNVLIPQPQGVHMAEFFGTDYIANSMLYHAYKQKYMDIIVGPESSPRLKDILKTTCQTGFCIGEYLGSLGHQFPDREVEIHYSAKKAPIMVFVEGKARFRLHGKMDLFVRPKNITQQKEQILRSETTLTSNVNLWIEKTQILGNASVENLDFRLIEANIHDVDQNTFGDLGLFGAEFLEKLLTEILQMGLILPSMKGVVLRSPKLSIHERYVKVQTYFKLDELYAKRLVQGAVRQTLLNIGR</sequence>
<evidence type="ECO:0000256" key="6">
    <source>
        <dbReference type="ARBA" id="ARBA00023136"/>
    </source>
</evidence>
<dbReference type="InterPro" id="IPR017943">
    <property type="entry name" value="Bactericidal_perm-incr_a/b_dom"/>
</dbReference>
<dbReference type="GO" id="GO:0015501">
    <property type="term" value="F:glutamate:sodium symporter activity"/>
    <property type="evidence" value="ECO:0007669"/>
    <property type="project" value="TreeGrafter"/>
</dbReference>
<dbReference type="GO" id="GO:0005886">
    <property type="term" value="C:plasma membrane"/>
    <property type="evidence" value="ECO:0007669"/>
    <property type="project" value="TreeGrafter"/>
</dbReference>
<evidence type="ECO:0000313" key="9">
    <source>
        <dbReference type="Proteomes" id="UP000887561"/>
    </source>
</evidence>
<evidence type="ECO:0000256" key="3">
    <source>
        <dbReference type="ARBA" id="ARBA00022448"/>
    </source>
</evidence>
<dbReference type="InterPro" id="IPR001124">
    <property type="entry name" value="Lipid-bd_serum_glycop_C"/>
</dbReference>
<keyword evidence="3 7" id="KW-0813">Transport</keyword>
<comment type="similarity">
    <text evidence="2 7">Belongs to the dicarboxylate/amino acid:cation symporter (DAACS) (TC 2.A.23) family.</text>
</comment>
<dbReference type="WBParaSite" id="scaffold651_cov272.g1502">
    <property type="protein sequence ID" value="scaffold651_cov272.g1502"/>
    <property type="gene ID" value="scaffold651_cov272.g1502"/>
</dbReference>
<reference evidence="10" key="1">
    <citation type="submission" date="2022-11" db="UniProtKB">
        <authorList>
            <consortium name="WormBaseParasite"/>
        </authorList>
    </citation>
    <scope>IDENTIFICATION</scope>
</reference>
<organism evidence="9 10">
    <name type="scientific">Meloidogyne javanica</name>
    <name type="common">Root-knot nematode worm</name>
    <dbReference type="NCBI Taxonomy" id="6303"/>
    <lineage>
        <taxon>Eukaryota</taxon>
        <taxon>Metazoa</taxon>
        <taxon>Ecdysozoa</taxon>
        <taxon>Nematoda</taxon>
        <taxon>Chromadorea</taxon>
        <taxon>Rhabditida</taxon>
        <taxon>Tylenchina</taxon>
        <taxon>Tylenchomorpha</taxon>
        <taxon>Tylenchoidea</taxon>
        <taxon>Meloidogynidae</taxon>
        <taxon>Meloidogyninae</taxon>
        <taxon>Meloidogyne</taxon>
        <taxon>Meloidogyne incognita group</taxon>
    </lineage>
</organism>
<dbReference type="InterPro" id="IPR036458">
    <property type="entry name" value="Na:dicarbo_symporter_sf"/>
</dbReference>
<dbReference type="SUPFAM" id="SSF118215">
    <property type="entry name" value="Proton glutamate symport protein"/>
    <property type="match status" value="1"/>
</dbReference>
<evidence type="ECO:0000256" key="4">
    <source>
        <dbReference type="ARBA" id="ARBA00022692"/>
    </source>
</evidence>
<dbReference type="GO" id="GO:0015175">
    <property type="term" value="F:neutral L-amino acid transmembrane transporter activity"/>
    <property type="evidence" value="ECO:0007669"/>
    <property type="project" value="TreeGrafter"/>
</dbReference>
<evidence type="ECO:0000256" key="2">
    <source>
        <dbReference type="ARBA" id="ARBA00006148"/>
    </source>
</evidence>
<dbReference type="GO" id="GO:0008289">
    <property type="term" value="F:lipid binding"/>
    <property type="evidence" value="ECO:0007669"/>
    <property type="project" value="InterPro"/>
</dbReference>
<comment type="subcellular location">
    <subcellularLocation>
        <location evidence="1 7">Membrane</location>
        <topology evidence="1 7">Multi-pass membrane protein</topology>
    </subcellularLocation>
</comment>
<feature type="domain" description="Lipid-binding serum glycoprotein C-terminal" evidence="8">
    <location>
        <begin position="366"/>
        <end position="574"/>
    </location>
</feature>
<evidence type="ECO:0000256" key="7">
    <source>
        <dbReference type="RuleBase" id="RU361216"/>
    </source>
</evidence>
<keyword evidence="7" id="KW-0769">Symport</keyword>
<evidence type="ECO:0000313" key="10">
    <source>
        <dbReference type="WBParaSite" id="scaffold651_cov272.g1502"/>
    </source>
</evidence>
<feature type="transmembrane region" description="Helical" evidence="7">
    <location>
        <begin position="86"/>
        <end position="114"/>
    </location>
</feature>
<dbReference type="SMART" id="SM00329">
    <property type="entry name" value="BPI2"/>
    <property type="match status" value="1"/>
</dbReference>
<proteinExistence type="inferred from homology"/>
<comment type="caution">
    <text evidence="7">Lacks conserved residue(s) required for the propagation of feature annotation.</text>
</comment>
<dbReference type="SUPFAM" id="SSF55394">
    <property type="entry name" value="Bactericidal permeability-increasing protein, BPI"/>
    <property type="match status" value="1"/>
</dbReference>
<dbReference type="Proteomes" id="UP000887561">
    <property type="component" value="Unplaced"/>
</dbReference>
<keyword evidence="4 7" id="KW-0812">Transmembrane</keyword>
<dbReference type="PANTHER" id="PTHR11958:SF99">
    <property type="entry name" value="SODIUM-DEPENDENT EXCITATORY AMINO ACID TRANSPORTER GLT-6-RELATED"/>
    <property type="match status" value="1"/>
</dbReference>
<dbReference type="Pfam" id="PF02886">
    <property type="entry name" value="LBP_BPI_CETP_C"/>
    <property type="match status" value="1"/>
</dbReference>
<dbReference type="Gene3D" id="3.15.20.10">
    <property type="entry name" value="Bactericidal permeability-increasing protein, domain 2"/>
    <property type="match status" value="1"/>
</dbReference>
<evidence type="ECO:0000256" key="1">
    <source>
        <dbReference type="ARBA" id="ARBA00004141"/>
    </source>
</evidence>
<dbReference type="Gene3D" id="1.10.3860.10">
    <property type="entry name" value="Sodium:dicarboxylate symporter"/>
    <property type="match status" value="3"/>
</dbReference>